<gene>
    <name evidence="3" type="ORF">CSB45_01520</name>
</gene>
<accession>A0A2G6EB89</accession>
<dbReference type="SMART" id="SM00028">
    <property type="entry name" value="TPR"/>
    <property type="match status" value="4"/>
</dbReference>
<feature type="region of interest" description="Disordered" evidence="1">
    <location>
        <begin position="1"/>
        <end position="30"/>
    </location>
</feature>
<dbReference type="SMART" id="SM00382">
    <property type="entry name" value="AAA"/>
    <property type="match status" value="1"/>
</dbReference>
<comment type="caution">
    <text evidence="3">The sequence shown here is derived from an EMBL/GenBank/DDBJ whole genome shotgun (WGS) entry which is preliminary data.</text>
</comment>
<dbReference type="EMBL" id="PDPS01000020">
    <property type="protein sequence ID" value="PID59112.1"/>
    <property type="molecule type" value="Genomic_DNA"/>
</dbReference>
<dbReference type="Gene3D" id="3.40.50.300">
    <property type="entry name" value="P-loop containing nucleotide triphosphate hydrolases"/>
    <property type="match status" value="1"/>
</dbReference>
<dbReference type="PANTHER" id="PTHR47691:SF3">
    <property type="entry name" value="HTH-TYPE TRANSCRIPTIONAL REGULATOR RV0890C-RELATED"/>
    <property type="match status" value="1"/>
</dbReference>
<evidence type="ECO:0000259" key="2">
    <source>
        <dbReference type="SMART" id="SM00382"/>
    </source>
</evidence>
<dbReference type="Proteomes" id="UP000229740">
    <property type="component" value="Unassembled WGS sequence"/>
</dbReference>
<dbReference type="InterPro" id="IPR027417">
    <property type="entry name" value="P-loop_NTPase"/>
</dbReference>
<dbReference type="Pfam" id="PF13424">
    <property type="entry name" value="TPR_12"/>
    <property type="match status" value="1"/>
</dbReference>
<dbReference type="SUPFAM" id="SSF52540">
    <property type="entry name" value="P-loop containing nucleoside triphosphate hydrolases"/>
    <property type="match status" value="1"/>
</dbReference>
<evidence type="ECO:0000313" key="3">
    <source>
        <dbReference type="EMBL" id="PID59112.1"/>
    </source>
</evidence>
<dbReference type="SUPFAM" id="SSF48452">
    <property type="entry name" value="TPR-like"/>
    <property type="match status" value="1"/>
</dbReference>
<dbReference type="AlphaFoldDB" id="A0A2G6EB89"/>
<dbReference type="Gene3D" id="1.25.40.10">
    <property type="entry name" value="Tetratricopeptide repeat domain"/>
    <property type="match status" value="1"/>
</dbReference>
<dbReference type="InterPro" id="IPR003593">
    <property type="entry name" value="AAA+_ATPase"/>
</dbReference>
<organism evidence="3 4">
    <name type="scientific">candidate division KSB3 bacterium</name>
    <dbReference type="NCBI Taxonomy" id="2044937"/>
    <lineage>
        <taxon>Bacteria</taxon>
        <taxon>candidate division KSB3</taxon>
    </lineage>
</organism>
<dbReference type="Pfam" id="PF05729">
    <property type="entry name" value="NACHT"/>
    <property type="match status" value="1"/>
</dbReference>
<evidence type="ECO:0000256" key="1">
    <source>
        <dbReference type="SAM" id="MobiDB-lite"/>
    </source>
</evidence>
<sequence>MNNSGQDDGSRFQSSGNVSHAENLREVARSHKSQMHGGWDVALDQLLCNFPPPDEHFVGRQAQLAEMIEQMQPGKTVAICGPAGIGKSALAVQVARQIRQIDPERFPDGMLFYSFYAQPDYSLACEYIAAAFGVVATPVPELAVQTVLSGKRALIILDAAELADDYGPILDAQGDCAVLITSRSKEPAARSAWCLDLPPLNGNAAAALLCAWSDRNNCDKHIMQRICDRLGRSPFAIQLAGRYLKNTGERASKYAVWLETAHFNALGCHDGENITRLLERSMAQLSAETQRVLTAAGQFAWTPFSVAALAAALDCDPLIFRSAADELVNYGFLQRRGDHFIMHHALIVDFLRKYCEPEAEIFTRLADYYSDRHSAQNGQWDVVLHEERSQIIAVARACSERRHWQAVLSIYNVVKRYLRNHGFWTDLREILEYARTAAQQIEDDVQEVHCAKALGDMCFSVADYEAARRSYEEARPIYARIGDHLGEAHCTKALGDVYFNLGDYDAASCYYEEARAVYALSGARLGEAHCFKAQGEIALQEERWREAEKLFSAGLQLYRAIHSQYDIAWSHYFLGQVLAAQGQEDEAAESYHAALRLFTAIRQDVQVAMVQEALDSMAPKTD</sequence>
<evidence type="ECO:0000313" key="4">
    <source>
        <dbReference type="Proteomes" id="UP000229740"/>
    </source>
</evidence>
<feature type="domain" description="AAA+ ATPase" evidence="2">
    <location>
        <begin position="73"/>
        <end position="203"/>
    </location>
</feature>
<proteinExistence type="predicted"/>
<dbReference type="InterPro" id="IPR011990">
    <property type="entry name" value="TPR-like_helical_dom_sf"/>
</dbReference>
<reference evidence="3 4" key="1">
    <citation type="submission" date="2017-10" db="EMBL/GenBank/DDBJ databases">
        <title>Novel microbial diversity and functional potential in the marine mammal oral microbiome.</title>
        <authorList>
            <person name="Dudek N.K."/>
            <person name="Sun C.L."/>
            <person name="Burstein D."/>
            <person name="Kantor R.S."/>
            <person name="Aliaga Goltsman D.S."/>
            <person name="Bik E.M."/>
            <person name="Thomas B.C."/>
            <person name="Banfield J.F."/>
            <person name="Relman D.A."/>
        </authorList>
    </citation>
    <scope>NUCLEOTIDE SEQUENCE [LARGE SCALE GENOMIC DNA]</scope>
    <source>
        <strain evidence="3">DOLZORAL124_49_17</strain>
    </source>
</reference>
<dbReference type="InterPro" id="IPR019734">
    <property type="entry name" value="TPR_rpt"/>
</dbReference>
<dbReference type="PANTHER" id="PTHR47691">
    <property type="entry name" value="REGULATOR-RELATED"/>
    <property type="match status" value="1"/>
</dbReference>
<dbReference type="InterPro" id="IPR007111">
    <property type="entry name" value="NACHT_NTPase"/>
</dbReference>
<dbReference type="PRINTS" id="PR00364">
    <property type="entry name" value="DISEASERSIST"/>
</dbReference>
<protein>
    <recommendedName>
        <fullName evidence="2">AAA+ ATPase domain-containing protein</fullName>
    </recommendedName>
</protein>
<name>A0A2G6EB89_9BACT</name>
<feature type="compositionally biased region" description="Polar residues" evidence="1">
    <location>
        <begin position="1"/>
        <end position="20"/>
    </location>
</feature>